<sequence length="298" mass="30764">MVPPSTACAMAFAVRVPVRITMGSAATTSAVAAAAAAEAKRTAATTAAASPGLRRFPWPYLHVGTDICHVGRIYAMLAAAPRKQMTAAVRPPSATVSSPRGATPAARLIRRVLAPQEVAALPEAEEEALLPSNASGPHVLAWLLAGGDAAAAAVAVGAVATPKAPSTPQQRKTALWTAAQYLAGRFAAKEATIKAHPHLAPLTFHRICVVRRPQQQADARNGSGPPVALIRVDNGGEDGAERKAAMEPETNADADADADADTGITEQEALLSISHDGDYATAVCLGFDHAFVLPRDQT</sequence>
<dbReference type="EMBL" id="AZHD01000015">
    <property type="protein sequence ID" value="OAA57031.1"/>
    <property type="molecule type" value="Genomic_DNA"/>
</dbReference>
<organism evidence="2 3">
    <name type="scientific">Niveomyces insectorum RCEF 264</name>
    <dbReference type="NCBI Taxonomy" id="1081102"/>
    <lineage>
        <taxon>Eukaryota</taxon>
        <taxon>Fungi</taxon>
        <taxon>Dikarya</taxon>
        <taxon>Ascomycota</taxon>
        <taxon>Pezizomycotina</taxon>
        <taxon>Sordariomycetes</taxon>
        <taxon>Hypocreomycetidae</taxon>
        <taxon>Hypocreales</taxon>
        <taxon>Cordycipitaceae</taxon>
        <taxon>Niveomyces</taxon>
    </lineage>
</organism>
<keyword evidence="3" id="KW-1185">Reference proteome</keyword>
<dbReference type="Proteomes" id="UP000076874">
    <property type="component" value="Unassembled WGS sequence"/>
</dbReference>
<name>A0A167PU72_9HYPO</name>
<dbReference type="AlphaFoldDB" id="A0A167PU72"/>
<comment type="caution">
    <text evidence="2">The sequence shown here is derived from an EMBL/GenBank/DDBJ whole genome shotgun (WGS) entry which is preliminary data.</text>
</comment>
<accession>A0A167PU72</accession>
<proteinExistence type="predicted"/>
<evidence type="ECO:0000313" key="2">
    <source>
        <dbReference type="EMBL" id="OAA57031.1"/>
    </source>
</evidence>
<evidence type="ECO:0000256" key="1">
    <source>
        <dbReference type="SAM" id="MobiDB-lite"/>
    </source>
</evidence>
<dbReference type="GO" id="GO:0008897">
    <property type="term" value="F:holo-[acyl-carrier-protein] synthase activity"/>
    <property type="evidence" value="ECO:0007669"/>
    <property type="project" value="InterPro"/>
</dbReference>
<dbReference type="OrthoDB" id="15433at2759"/>
<feature type="compositionally biased region" description="Acidic residues" evidence="1">
    <location>
        <begin position="250"/>
        <end position="259"/>
    </location>
</feature>
<dbReference type="GO" id="GO:0000287">
    <property type="term" value="F:magnesium ion binding"/>
    <property type="evidence" value="ECO:0007669"/>
    <property type="project" value="InterPro"/>
</dbReference>
<protein>
    <submittedName>
        <fullName evidence="2">Histone deacetylase</fullName>
    </submittedName>
</protein>
<feature type="region of interest" description="Disordered" evidence="1">
    <location>
        <begin position="239"/>
        <end position="259"/>
    </location>
</feature>
<evidence type="ECO:0000313" key="3">
    <source>
        <dbReference type="Proteomes" id="UP000076874"/>
    </source>
</evidence>
<dbReference type="SUPFAM" id="SSF56214">
    <property type="entry name" value="4'-phosphopantetheinyl transferase"/>
    <property type="match status" value="1"/>
</dbReference>
<reference evidence="2 3" key="1">
    <citation type="journal article" date="2016" name="Genome Biol. Evol.">
        <title>Divergent and convergent evolution of fungal pathogenicity.</title>
        <authorList>
            <person name="Shang Y."/>
            <person name="Xiao G."/>
            <person name="Zheng P."/>
            <person name="Cen K."/>
            <person name="Zhan S."/>
            <person name="Wang C."/>
        </authorList>
    </citation>
    <scope>NUCLEOTIDE SEQUENCE [LARGE SCALE GENOMIC DNA]</scope>
    <source>
        <strain evidence="2 3">RCEF 264</strain>
    </source>
</reference>
<gene>
    <name evidence="2" type="ORF">SPI_07412</name>
</gene>
<dbReference type="InterPro" id="IPR037143">
    <property type="entry name" value="4-PPantetheinyl_Trfase_dom_sf"/>
</dbReference>
<dbReference type="Gene3D" id="3.90.470.20">
    <property type="entry name" value="4'-phosphopantetheinyl transferase domain"/>
    <property type="match status" value="1"/>
</dbReference>